<dbReference type="AlphaFoldDB" id="A0A8K0SUZ9"/>
<comment type="caution">
    <text evidence="4">The sequence shown here is derived from an EMBL/GenBank/DDBJ whole genome shotgun (WGS) entry which is preliminary data.</text>
</comment>
<dbReference type="Gene3D" id="3.30.70.100">
    <property type="match status" value="1"/>
</dbReference>
<dbReference type="EMBL" id="JAGPNK010000004">
    <property type="protein sequence ID" value="KAH7322387.1"/>
    <property type="molecule type" value="Genomic_DNA"/>
</dbReference>
<evidence type="ECO:0000256" key="2">
    <source>
        <dbReference type="SAM" id="SignalP"/>
    </source>
</evidence>
<sequence length="180" mass="20173">MARLLSVLALTVAAVSQVVHAASCHSSTGHMQMVTYVKRHPEYTREEFWEYWETQHAPKVAPLAAHFNITRYQQIQVGGQILPTAGGSSRPASNVTVEFDGIAMFLYKSADVLTEMLSHPYYINVVEPDEHVFIDKAAFGTGMVATFIGSQVEVVNERKDVWIGDESVRAQYQEVFDSYQ</sequence>
<dbReference type="OrthoDB" id="3183782at2759"/>
<feature type="domain" description="EthD" evidence="3">
    <location>
        <begin position="40"/>
        <end position="136"/>
    </location>
</feature>
<dbReference type="GO" id="GO:0016491">
    <property type="term" value="F:oxidoreductase activity"/>
    <property type="evidence" value="ECO:0007669"/>
    <property type="project" value="InterPro"/>
</dbReference>
<name>A0A8K0SUZ9_9HYPO</name>
<protein>
    <submittedName>
        <fullName evidence="4">EthD domain-containing protein</fullName>
    </submittedName>
</protein>
<dbReference type="InterPro" id="IPR011008">
    <property type="entry name" value="Dimeric_a/b-barrel"/>
</dbReference>
<evidence type="ECO:0000313" key="4">
    <source>
        <dbReference type="EMBL" id="KAH7322387.1"/>
    </source>
</evidence>
<dbReference type="SUPFAM" id="SSF54909">
    <property type="entry name" value="Dimeric alpha+beta barrel"/>
    <property type="match status" value="1"/>
</dbReference>
<dbReference type="Pfam" id="PF07110">
    <property type="entry name" value="EthD"/>
    <property type="match status" value="1"/>
</dbReference>
<feature type="chain" id="PRO_5035472284" evidence="2">
    <location>
        <begin position="22"/>
        <end position="180"/>
    </location>
</feature>
<dbReference type="Proteomes" id="UP000813444">
    <property type="component" value="Unassembled WGS sequence"/>
</dbReference>
<feature type="signal peptide" evidence="2">
    <location>
        <begin position="1"/>
        <end position="21"/>
    </location>
</feature>
<organism evidence="4 5">
    <name type="scientific">Stachybotrys elegans</name>
    <dbReference type="NCBI Taxonomy" id="80388"/>
    <lineage>
        <taxon>Eukaryota</taxon>
        <taxon>Fungi</taxon>
        <taxon>Dikarya</taxon>
        <taxon>Ascomycota</taxon>
        <taxon>Pezizomycotina</taxon>
        <taxon>Sordariomycetes</taxon>
        <taxon>Hypocreomycetidae</taxon>
        <taxon>Hypocreales</taxon>
        <taxon>Stachybotryaceae</taxon>
        <taxon>Stachybotrys</taxon>
    </lineage>
</organism>
<evidence type="ECO:0000256" key="1">
    <source>
        <dbReference type="ARBA" id="ARBA00005986"/>
    </source>
</evidence>
<comment type="similarity">
    <text evidence="1">Belongs to the tpcK family.</text>
</comment>
<reference evidence="4" key="1">
    <citation type="journal article" date="2021" name="Nat. Commun.">
        <title>Genetic determinants of endophytism in the Arabidopsis root mycobiome.</title>
        <authorList>
            <person name="Mesny F."/>
            <person name="Miyauchi S."/>
            <person name="Thiergart T."/>
            <person name="Pickel B."/>
            <person name="Atanasova L."/>
            <person name="Karlsson M."/>
            <person name="Huettel B."/>
            <person name="Barry K.W."/>
            <person name="Haridas S."/>
            <person name="Chen C."/>
            <person name="Bauer D."/>
            <person name="Andreopoulos W."/>
            <person name="Pangilinan J."/>
            <person name="LaButti K."/>
            <person name="Riley R."/>
            <person name="Lipzen A."/>
            <person name="Clum A."/>
            <person name="Drula E."/>
            <person name="Henrissat B."/>
            <person name="Kohler A."/>
            <person name="Grigoriev I.V."/>
            <person name="Martin F.M."/>
            <person name="Hacquard S."/>
        </authorList>
    </citation>
    <scope>NUCLEOTIDE SEQUENCE</scope>
    <source>
        <strain evidence="4">MPI-CAGE-CH-0235</strain>
    </source>
</reference>
<gene>
    <name evidence="4" type="ORF">B0I35DRAFT_509767</name>
</gene>
<evidence type="ECO:0000313" key="5">
    <source>
        <dbReference type="Proteomes" id="UP000813444"/>
    </source>
</evidence>
<keyword evidence="2" id="KW-0732">Signal</keyword>
<evidence type="ECO:0000259" key="3">
    <source>
        <dbReference type="Pfam" id="PF07110"/>
    </source>
</evidence>
<dbReference type="InterPro" id="IPR009799">
    <property type="entry name" value="EthD_dom"/>
</dbReference>
<keyword evidence="5" id="KW-1185">Reference proteome</keyword>
<accession>A0A8K0SUZ9</accession>
<proteinExistence type="inferred from homology"/>